<dbReference type="InterPro" id="IPR051450">
    <property type="entry name" value="Gfo/Idh/MocA_Oxidoreductases"/>
</dbReference>
<keyword evidence="3" id="KW-1185">Reference proteome</keyword>
<dbReference type="SUPFAM" id="SSF51735">
    <property type="entry name" value="NAD(P)-binding Rossmann-fold domains"/>
    <property type="match status" value="1"/>
</dbReference>
<proteinExistence type="predicted"/>
<dbReference type="InterPro" id="IPR000683">
    <property type="entry name" value="Gfo/Idh/MocA-like_OxRdtase_N"/>
</dbReference>
<evidence type="ECO:0000313" key="2">
    <source>
        <dbReference type="EMBL" id="KAF2797384.1"/>
    </source>
</evidence>
<sequence length="566" mass="62878">MPTAPPPNDSETAFLSAPGRQTFAVPPRVLIIGAGSRGTAYAKAALASTNSTIAAIAEPLPYKRTEFGQKFIWGADGPKPEQQFEHWRQWVKYEEARRAREKAGEKVERGVDAVFVCVLDEMHEEVVCGIAGLGVHVCCEKPLATSLKSCVAIWRALKGAAGGDGGAVVDGEKRREAVFGICHVLRYSPHNMLLRQLVLEKDVIGDVLSIEHVEPVGHWHFSHSYVRGNWRKESTTAPSLLTKSCHDIDFLMWMLCSPPPNGVEPHLPSFLTSTGSRKFFRKERKPEAAKDSTNCLSCPHEKDCEYSAKRVYLDKQLDFGNTGWPVKIVNPEIEELYKTSGKEAAVEQLLSDLREDYTSETPVNEVEARPWFGRCVYEADNDVCDDQCVTITWDDDPLIKDGGSTRSLQGRGAKTAQFHMVAFTEKICERRGRIYGTKGEIEYDSATIKVHSFATGYTKVHKPHIAQGGHGGGDEGLARQFLMAVEAVDSRGMSAAEAQREFLGCDLDEAFRSHAVVFAAEEARKERKVVDWKTWWDGQVEPQLHQRQRPLERLNGALPGELDVGA</sequence>
<dbReference type="AlphaFoldDB" id="A0A6A6XMC7"/>
<gene>
    <name evidence="2" type="ORF">K505DRAFT_235640</name>
</gene>
<evidence type="ECO:0000313" key="3">
    <source>
        <dbReference type="Proteomes" id="UP000799757"/>
    </source>
</evidence>
<dbReference type="Proteomes" id="UP000799757">
    <property type="component" value="Unassembled WGS sequence"/>
</dbReference>
<dbReference type="Gene3D" id="3.30.360.10">
    <property type="entry name" value="Dihydrodipicolinate Reductase, domain 2"/>
    <property type="match status" value="2"/>
</dbReference>
<dbReference type="GO" id="GO:0000166">
    <property type="term" value="F:nucleotide binding"/>
    <property type="evidence" value="ECO:0007669"/>
    <property type="project" value="InterPro"/>
</dbReference>
<dbReference type="OrthoDB" id="2129491at2759"/>
<reference evidence="2" key="1">
    <citation type="journal article" date="2020" name="Stud. Mycol.">
        <title>101 Dothideomycetes genomes: a test case for predicting lifestyles and emergence of pathogens.</title>
        <authorList>
            <person name="Haridas S."/>
            <person name="Albert R."/>
            <person name="Binder M."/>
            <person name="Bloem J."/>
            <person name="Labutti K."/>
            <person name="Salamov A."/>
            <person name="Andreopoulos B."/>
            <person name="Baker S."/>
            <person name="Barry K."/>
            <person name="Bills G."/>
            <person name="Bluhm B."/>
            <person name="Cannon C."/>
            <person name="Castanera R."/>
            <person name="Culley D."/>
            <person name="Daum C."/>
            <person name="Ezra D."/>
            <person name="Gonzalez J."/>
            <person name="Henrissat B."/>
            <person name="Kuo A."/>
            <person name="Liang C."/>
            <person name="Lipzen A."/>
            <person name="Lutzoni F."/>
            <person name="Magnuson J."/>
            <person name="Mondo S."/>
            <person name="Nolan M."/>
            <person name="Ohm R."/>
            <person name="Pangilinan J."/>
            <person name="Park H.-J."/>
            <person name="Ramirez L."/>
            <person name="Alfaro M."/>
            <person name="Sun H."/>
            <person name="Tritt A."/>
            <person name="Yoshinaga Y."/>
            <person name="Zwiers L.-H."/>
            <person name="Turgeon B."/>
            <person name="Goodwin S."/>
            <person name="Spatafora J."/>
            <person name="Crous P."/>
            <person name="Grigoriev I."/>
        </authorList>
    </citation>
    <scope>NUCLEOTIDE SEQUENCE</scope>
    <source>
        <strain evidence="2">CBS 109.77</strain>
    </source>
</reference>
<name>A0A6A6XMC7_9PLEO</name>
<dbReference type="SUPFAM" id="SSF55347">
    <property type="entry name" value="Glyceraldehyde-3-phosphate dehydrogenase-like, C-terminal domain"/>
    <property type="match status" value="1"/>
</dbReference>
<dbReference type="InterPro" id="IPR036291">
    <property type="entry name" value="NAD(P)-bd_dom_sf"/>
</dbReference>
<organism evidence="2 3">
    <name type="scientific">Melanomma pulvis-pyrius CBS 109.77</name>
    <dbReference type="NCBI Taxonomy" id="1314802"/>
    <lineage>
        <taxon>Eukaryota</taxon>
        <taxon>Fungi</taxon>
        <taxon>Dikarya</taxon>
        <taxon>Ascomycota</taxon>
        <taxon>Pezizomycotina</taxon>
        <taxon>Dothideomycetes</taxon>
        <taxon>Pleosporomycetidae</taxon>
        <taxon>Pleosporales</taxon>
        <taxon>Melanommataceae</taxon>
        <taxon>Melanomma</taxon>
    </lineage>
</organism>
<dbReference type="Pfam" id="PF01408">
    <property type="entry name" value="GFO_IDH_MocA"/>
    <property type="match status" value="1"/>
</dbReference>
<feature type="domain" description="Gfo/Idh/MocA-like oxidoreductase N-terminal" evidence="1">
    <location>
        <begin position="28"/>
        <end position="158"/>
    </location>
</feature>
<dbReference type="Gene3D" id="3.40.50.720">
    <property type="entry name" value="NAD(P)-binding Rossmann-like Domain"/>
    <property type="match status" value="1"/>
</dbReference>
<dbReference type="PANTHER" id="PTHR43377">
    <property type="entry name" value="BILIVERDIN REDUCTASE A"/>
    <property type="match status" value="1"/>
</dbReference>
<dbReference type="EMBL" id="MU001807">
    <property type="protein sequence ID" value="KAF2797384.1"/>
    <property type="molecule type" value="Genomic_DNA"/>
</dbReference>
<dbReference type="PANTHER" id="PTHR43377:SF12">
    <property type="entry name" value="BINDING ROSSMANN FOLD OXIDOREDUCTASE, PUTATIVE (AFU_ORTHOLOGUE AFUA_3G11840)-RELATED"/>
    <property type="match status" value="1"/>
</dbReference>
<protein>
    <submittedName>
        <fullName evidence="2">Streptomycin biosynthesis protein StrI</fullName>
    </submittedName>
</protein>
<evidence type="ECO:0000259" key="1">
    <source>
        <dbReference type="Pfam" id="PF01408"/>
    </source>
</evidence>
<accession>A0A6A6XMC7</accession>